<feature type="active site" evidence="10 11">
    <location>
        <position position="66"/>
    </location>
</feature>
<comment type="subunit">
    <text evidence="10">Homodimer.</text>
</comment>
<feature type="binding site" evidence="10">
    <location>
        <position position="86"/>
    </location>
    <ligand>
        <name>Mg(2+)</name>
        <dbReference type="ChEBI" id="CHEBI:18420"/>
    </ligand>
</feature>
<evidence type="ECO:0000313" key="14">
    <source>
        <dbReference type="Proteomes" id="UP000464053"/>
    </source>
</evidence>
<keyword evidence="7 10" id="KW-0464">Manganese</keyword>
<evidence type="ECO:0000256" key="11">
    <source>
        <dbReference type="PIRSR" id="PIRSR018427-1"/>
    </source>
</evidence>
<evidence type="ECO:0000256" key="9">
    <source>
        <dbReference type="ARBA" id="ARBA00023235"/>
    </source>
</evidence>
<comment type="catalytic activity">
    <reaction evidence="10">
        <text>isopentenyl diphosphate = dimethylallyl diphosphate</text>
        <dbReference type="Rhea" id="RHEA:23284"/>
        <dbReference type="ChEBI" id="CHEBI:57623"/>
        <dbReference type="ChEBI" id="CHEBI:128769"/>
        <dbReference type="EC" id="5.3.3.2"/>
    </reaction>
</comment>
<comment type="subcellular location">
    <subcellularLocation>
        <location evidence="10">Cytoplasm</location>
    </subcellularLocation>
</comment>
<organism evidence="13 14">
    <name type="scientific">Mixta intestinalis</name>
    <dbReference type="NCBI Taxonomy" id="1615494"/>
    <lineage>
        <taxon>Bacteria</taxon>
        <taxon>Pseudomonadati</taxon>
        <taxon>Pseudomonadota</taxon>
        <taxon>Gammaproteobacteria</taxon>
        <taxon>Enterobacterales</taxon>
        <taxon>Erwiniaceae</taxon>
        <taxon>Mixta</taxon>
    </lineage>
</organism>
<feature type="binding site" evidence="10">
    <location>
        <position position="25"/>
    </location>
    <ligand>
        <name>Mn(2+)</name>
        <dbReference type="ChEBI" id="CHEBI:29035"/>
    </ligand>
</feature>
<evidence type="ECO:0000256" key="5">
    <source>
        <dbReference type="ARBA" id="ARBA00022723"/>
    </source>
</evidence>
<dbReference type="UniPathway" id="UPA00059">
    <property type="reaction ID" value="UER00104"/>
</dbReference>
<comment type="similarity">
    <text evidence="2 10">Belongs to the IPP isomerase type 1 family.</text>
</comment>
<dbReference type="GO" id="GO:0050992">
    <property type="term" value="P:dimethylallyl diphosphate biosynthetic process"/>
    <property type="evidence" value="ECO:0007669"/>
    <property type="project" value="UniProtKB-UniRule"/>
</dbReference>
<evidence type="ECO:0000313" key="13">
    <source>
        <dbReference type="EMBL" id="QHM70380.1"/>
    </source>
</evidence>
<comment type="pathway">
    <text evidence="1 10">Isoprenoid biosynthesis; dimethylallyl diphosphate biosynthesis; dimethylallyl diphosphate from isopentenyl diphosphate: step 1/1.</text>
</comment>
<feature type="active site" evidence="10 11">
    <location>
        <position position="113"/>
    </location>
</feature>
<feature type="binding site" evidence="10">
    <location>
        <position position="68"/>
    </location>
    <ligand>
        <name>Mn(2+)</name>
        <dbReference type="ChEBI" id="CHEBI:29035"/>
    </ligand>
</feature>
<feature type="binding site" evidence="10">
    <location>
        <position position="111"/>
    </location>
    <ligand>
        <name>Mn(2+)</name>
        <dbReference type="ChEBI" id="CHEBI:29035"/>
    </ligand>
</feature>
<dbReference type="NCBIfam" id="NF002995">
    <property type="entry name" value="PRK03759.1"/>
    <property type="match status" value="1"/>
</dbReference>
<dbReference type="InterPro" id="IPR015797">
    <property type="entry name" value="NUDIX_hydrolase-like_dom_sf"/>
</dbReference>
<dbReference type="PIRSF" id="PIRSF018427">
    <property type="entry name" value="Isopntndiph_ism"/>
    <property type="match status" value="1"/>
</dbReference>
<evidence type="ECO:0000256" key="7">
    <source>
        <dbReference type="ARBA" id="ARBA00023211"/>
    </source>
</evidence>
<comment type="cofactor">
    <cofactor evidence="10">
        <name>Mg(2+)</name>
        <dbReference type="ChEBI" id="CHEBI:18420"/>
    </cofactor>
    <text evidence="10">Binds 1 Mg(2+) ion per subunit. The magnesium ion binds only when substrate is bound.</text>
</comment>
<dbReference type="EC" id="5.3.3.2" evidence="3 10"/>
<dbReference type="GO" id="GO:0004452">
    <property type="term" value="F:isopentenyl-diphosphate delta-isomerase activity"/>
    <property type="evidence" value="ECO:0007669"/>
    <property type="project" value="UniProtKB-UniRule"/>
</dbReference>
<comment type="cofactor">
    <cofactor evidence="10">
        <name>Mn(2+)</name>
        <dbReference type="ChEBI" id="CHEBI:29035"/>
    </cofactor>
    <text evidence="10">Binds 1 Mn(2+) ion per subunit.</text>
</comment>
<dbReference type="Gene3D" id="3.90.79.10">
    <property type="entry name" value="Nucleoside Triphosphate Pyrophosphohydrolase"/>
    <property type="match status" value="1"/>
</dbReference>
<dbReference type="GO" id="GO:0046872">
    <property type="term" value="F:metal ion binding"/>
    <property type="evidence" value="ECO:0007669"/>
    <property type="project" value="UniProtKB-KW"/>
</dbReference>
<dbReference type="HAMAP" id="MF_00202">
    <property type="entry name" value="Idi"/>
    <property type="match status" value="1"/>
</dbReference>
<dbReference type="InterPro" id="IPR056375">
    <property type="entry name" value="Idi_bact"/>
</dbReference>
<dbReference type="SUPFAM" id="SSF55811">
    <property type="entry name" value="Nudix"/>
    <property type="match status" value="1"/>
</dbReference>
<dbReference type="GO" id="GO:0005737">
    <property type="term" value="C:cytoplasm"/>
    <property type="evidence" value="ECO:0007669"/>
    <property type="project" value="UniProtKB-SubCell"/>
</dbReference>
<keyword evidence="14" id="KW-1185">Reference proteome</keyword>
<name>A0A6P1PV52_9GAMM</name>
<keyword evidence="9 10" id="KW-0413">Isomerase</keyword>
<evidence type="ECO:0000256" key="4">
    <source>
        <dbReference type="ARBA" id="ARBA00022490"/>
    </source>
</evidence>
<dbReference type="AlphaFoldDB" id="A0A6P1PV52"/>
<dbReference type="Pfam" id="PF00293">
    <property type="entry name" value="NUDIX"/>
    <property type="match status" value="1"/>
</dbReference>
<reference evidence="13 14" key="1">
    <citation type="submission" date="2018-03" db="EMBL/GenBank/DDBJ databases">
        <title>Pantoea intestinalis SRCM103226 isolated form the mealworm.</title>
        <authorList>
            <person name="Jeong D.-Y."/>
            <person name="Kim J.W."/>
        </authorList>
    </citation>
    <scope>NUCLEOTIDE SEQUENCE [LARGE SCALE GENOMIC DNA]</scope>
    <source>
        <strain evidence="13 14">SRCM103226</strain>
    </source>
</reference>
<dbReference type="InterPro" id="IPR011876">
    <property type="entry name" value="IsopentenylPP_isomerase_typ1"/>
</dbReference>
<dbReference type="PANTHER" id="PTHR10885">
    <property type="entry name" value="ISOPENTENYL-DIPHOSPHATE DELTA-ISOMERASE"/>
    <property type="match status" value="1"/>
</dbReference>
<evidence type="ECO:0000256" key="8">
    <source>
        <dbReference type="ARBA" id="ARBA00023229"/>
    </source>
</evidence>
<evidence type="ECO:0000256" key="6">
    <source>
        <dbReference type="ARBA" id="ARBA00022842"/>
    </source>
</evidence>
<evidence type="ECO:0000256" key="10">
    <source>
        <dbReference type="HAMAP-Rule" id="MF_00202"/>
    </source>
</evidence>
<dbReference type="PANTHER" id="PTHR10885:SF0">
    <property type="entry name" value="ISOPENTENYL-DIPHOSPHATE DELTA-ISOMERASE"/>
    <property type="match status" value="1"/>
</dbReference>
<dbReference type="EMBL" id="CP028271">
    <property type="protein sequence ID" value="QHM70380.1"/>
    <property type="molecule type" value="Genomic_DNA"/>
</dbReference>
<comment type="function">
    <text evidence="10">Catalyzes the 1,3-allylic rearrangement of the homoallylic substrate isopentenyl (IPP) to its highly electrophilic allylic isomer, dimethylallyl diphosphate (DMAPP).</text>
</comment>
<protein>
    <recommendedName>
        <fullName evidence="3 10">Isopentenyl-diphosphate Delta-isomerase</fullName>
        <shortName evidence="10">IPP isomerase</shortName>
        <ecNumber evidence="3 10">5.3.3.2</ecNumber>
    </recommendedName>
    <alternativeName>
        <fullName evidence="10">IPP:DMAPP isomerase</fullName>
    </alternativeName>
    <alternativeName>
        <fullName evidence="10">Isopentenyl pyrophosphate isomerase</fullName>
    </alternativeName>
</protein>
<dbReference type="OrthoDB" id="9809458at2"/>
<accession>A0A6P1PV52</accession>
<evidence type="ECO:0000256" key="2">
    <source>
        <dbReference type="ARBA" id="ARBA00007579"/>
    </source>
</evidence>
<feature type="domain" description="Nudix hydrolase" evidence="12">
    <location>
        <begin position="29"/>
        <end position="161"/>
    </location>
</feature>
<keyword evidence="4 10" id="KW-0963">Cytoplasm</keyword>
<keyword evidence="5 10" id="KW-0479">Metal-binding</keyword>
<feature type="binding site" evidence="10">
    <location>
        <position position="31"/>
    </location>
    <ligand>
        <name>Mn(2+)</name>
        <dbReference type="ChEBI" id="CHEBI:29035"/>
    </ligand>
</feature>
<gene>
    <name evidence="10 13" type="primary">idi</name>
    <name evidence="13" type="ORF">C7M51_00653</name>
</gene>
<evidence type="ECO:0000259" key="12">
    <source>
        <dbReference type="PROSITE" id="PS51462"/>
    </source>
</evidence>
<dbReference type="NCBIfam" id="TIGR02150">
    <property type="entry name" value="IPP_isom_1"/>
    <property type="match status" value="1"/>
</dbReference>
<keyword evidence="6 10" id="KW-0460">Magnesium</keyword>
<proteinExistence type="inferred from homology"/>
<dbReference type="Proteomes" id="UP000464053">
    <property type="component" value="Chromosome"/>
</dbReference>
<evidence type="ECO:0000256" key="3">
    <source>
        <dbReference type="ARBA" id="ARBA00012057"/>
    </source>
</evidence>
<evidence type="ECO:0000256" key="1">
    <source>
        <dbReference type="ARBA" id="ARBA00004826"/>
    </source>
</evidence>
<dbReference type="RefSeq" id="WP_160620485.1">
    <property type="nucleotide sequence ID" value="NZ_CP028271.1"/>
</dbReference>
<dbReference type="KEGG" id="mint:C7M51_00653"/>
<dbReference type="GO" id="GO:0009240">
    <property type="term" value="P:isopentenyl diphosphate biosynthetic process"/>
    <property type="evidence" value="ECO:0007669"/>
    <property type="project" value="TreeGrafter"/>
</dbReference>
<keyword evidence="8 10" id="KW-0414">Isoprene biosynthesis</keyword>
<dbReference type="InterPro" id="IPR000086">
    <property type="entry name" value="NUDIX_hydrolase_dom"/>
</dbReference>
<feature type="binding site" evidence="10">
    <location>
        <position position="113"/>
    </location>
    <ligand>
        <name>Mn(2+)</name>
        <dbReference type="ChEBI" id="CHEBI:29035"/>
    </ligand>
</feature>
<dbReference type="PROSITE" id="PS51462">
    <property type="entry name" value="NUDIX"/>
    <property type="match status" value="1"/>
</dbReference>
<sequence>MSAIEVILVDHLDRPTGKMEKLEVHQKGLLHRAVTVYVFNRQHELLLQRRASGKYHCGGLWSNTCCGHPCPDESTRAAAERRLYEEMGLRLALTPVFELSYNLPLSNGLTEHEYGHVFFAVSDCQPQLNPDEADASRWLSLAEIEQEIARHPERFTPWFLHTFARIPAHLARFTQGAAAQETPLAACS</sequence>
<dbReference type="CDD" id="cd02885">
    <property type="entry name" value="NUDIX_IPP_Isomerase"/>
    <property type="match status" value="1"/>
</dbReference>